<reference evidence="5 6" key="1">
    <citation type="submission" date="2020-07" db="EMBL/GenBank/DDBJ databases">
        <title>Sequencing the genomes of 1000 actinobacteria strains.</title>
        <authorList>
            <person name="Klenk H.-P."/>
        </authorList>
    </citation>
    <scope>NUCLEOTIDE SEQUENCE [LARGE SCALE GENOMIC DNA]</scope>
    <source>
        <strain evidence="5 6">DSM 26341</strain>
    </source>
</reference>
<evidence type="ECO:0000313" key="6">
    <source>
        <dbReference type="Proteomes" id="UP000539111"/>
    </source>
</evidence>
<dbReference type="PANTHER" id="PTHR30154">
    <property type="entry name" value="LEUCINE-RESPONSIVE REGULATORY PROTEIN"/>
    <property type="match status" value="1"/>
</dbReference>
<dbReference type="SUPFAM" id="SSF46785">
    <property type="entry name" value="Winged helix' DNA-binding domain"/>
    <property type="match status" value="1"/>
</dbReference>
<name>A0A7Z0D295_9MICO</name>
<dbReference type="SMART" id="SM00344">
    <property type="entry name" value="HTH_ASNC"/>
    <property type="match status" value="1"/>
</dbReference>
<keyword evidence="6" id="KW-1185">Reference proteome</keyword>
<dbReference type="PANTHER" id="PTHR30154:SF34">
    <property type="entry name" value="TRANSCRIPTIONAL REGULATOR AZLB"/>
    <property type="match status" value="1"/>
</dbReference>
<accession>A0A7Z0D295</accession>
<dbReference type="InterPro" id="IPR019887">
    <property type="entry name" value="Tscrpt_reg_AsnC/Lrp_C"/>
</dbReference>
<dbReference type="InterPro" id="IPR036388">
    <property type="entry name" value="WH-like_DNA-bd_sf"/>
</dbReference>
<dbReference type="InterPro" id="IPR000485">
    <property type="entry name" value="AsnC-type_HTH_dom"/>
</dbReference>
<dbReference type="EMBL" id="JACBZP010000001">
    <property type="protein sequence ID" value="NYI67541.1"/>
    <property type="molecule type" value="Genomic_DNA"/>
</dbReference>
<feature type="domain" description="HTH asnC-type" evidence="4">
    <location>
        <begin position="7"/>
        <end position="68"/>
    </location>
</feature>
<keyword evidence="3" id="KW-0804">Transcription</keyword>
<dbReference type="InterPro" id="IPR019888">
    <property type="entry name" value="Tscrpt_reg_AsnC-like"/>
</dbReference>
<evidence type="ECO:0000256" key="2">
    <source>
        <dbReference type="ARBA" id="ARBA00023125"/>
    </source>
</evidence>
<dbReference type="InterPro" id="IPR011008">
    <property type="entry name" value="Dimeric_a/b-barrel"/>
</dbReference>
<evidence type="ECO:0000313" key="5">
    <source>
        <dbReference type="EMBL" id="NYI67541.1"/>
    </source>
</evidence>
<dbReference type="Pfam" id="PF13404">
    <property type="entry name" value="HTH_AsnC-type"/>
    <property type="match status" value="1"/>
</dbReference>
<dbReference type="Pfam" id="PF01037">
    <property type="entry name" value="AsnC_trans_reg"/>
    <property type="match status" value="1"/>
</dbReference>
<proteinExistence type="predicted"/>
<dbReference type="RefSeq" id="WP_237249078.1">
    <property type="nucleotide sequence ID" value="NZ_JACBZP010000001.1"/>
</dbReference>
<dbReference type="Gene3D" id="3.30.70.920">
    <property type="match status" value="1"/>
</dbReference>
<dbReference type="GO" id="GO:0043200">
    <property type="term" value="P:response to amino acid"/>
    <property type="evidence" value="ECO:0007669"/>
    <property type="project" value="TreeGrafter"/>
</dbReference>
<evidence type="ECO:0000259" key="4">
    <source>
        <dbReference type="PROSITE" id="PS50956"/>
    </source>
</evidence>
<sequence length="159" mass="17427">MPTEHRVDEIDRKIIAELSRNGRLSVRRLAELVHISRTNAHNRLVALLDAQVITGFSAQVDRKALGLNVTALVIAKIGDVPWPDVSARLAALPFVEKVQAVSGDIDVMLTVSAPDNRHLSDTILRRIHEVPGVESTRSLLILEEIPGQAPGTAADEWPR</sequence>
<organism evidence="5 6">
    <name type="scientific">Spelaeicoccus albus</name>
    <dbReference type="NCBI Taxonomy" id="1280376"/>
    <lineage>
        <taxon>Bacteria</taxon>
        <taxon>Bacillati</taxon>
        <taxon>Actinomycetota</taxon>
        <taxon>Actinomycetes</taxon>
        <taxon>Micrococcales</taxon>
        <taxon>Brevibacteriaceae</taxon>
        <taxon>Spelaeicoccus</taxon>
    </lineage>
</organism>
<dbReference type="AlphaFoldDB" id="A0A7Z0D295"/>
<dbReference type="GO" id="GO:0005829">
    <property type="term" value="C:cytosol"/>
    <property type="evidence" value="ECO:0007669"/>
    <property type="project" value="TreeGrafter"/>
</dbReference>
<gene>
    <name evidence="5" type="ORF">BJY26_001847</name>
</gene>
<dbReference type="PROSITE" id="PS50956">
    <property type="entry name" value="HTH_ASNC_2"/>
    <property type="match status" value="1"/>
</dbReference>
<evidence type="ECO:0000256" key="1">
    <source>
        <dbReference type="ARBA" id="ARBA00023015"/>
    </source>
</evidence>
<comment type="caution">
    <text evidence="5">The sequence shown here is derived from an EMBL/GenBank/DDBJ whole genome shotgun (WGS) entry which is preliminary data.</text>
</comment>
<dbReference type="Proteomes" id="UP000539111">
    <property type="component" value="Unassembled WGS sequence"/>
</dbReference>
<keyword evidence="2 5" id="KW-0238">DNA-binding</keyword>
<evidence type="ECO:0000256" key="3">
    <source>
        <dbReference type="ARBA" id="ARBA00023163"/>
    </source>
</evidence>
<dbReference type="SUPFAM" id="SSF54909">
    <property type="entry name" value="Dimeric alpha+beta barrel"/>
    <property type="match status" value="1"/>
</dbReference>
<keyword evidence="1" id="KW-0805">Transcription regulation</keyword>
<dbReference type="PRINTS" id="PR00033">
    <property type="entry name" value="HTHASNC"/>
</dbReference>
<dbReference type="Gene3D" id="1.10.10.10">
    <property type="entry name" value="Winged helix-like DNA-binding domain superfamily/Winged helix DNA-binding domain"/>
    <property type="match status" value="1"/>
</dbReference>
<dbReference type="GO" id="GO:0043565">
    <property type="term" value="F:sequence-specific DNA binding"/>
    <property type="evidence" value="ECO:0007669"/>
    <property type="project" value="InterPro"/>
</dbReference>
<protein>
    <submittedName>
        <fullName evidence="5">DNA-binding Lrp family transcriptional regulator</fullName>
    </submittedName>
</protein>
<dbReference type="InterPro" id="IPR036390">
    <property type="entry name" value="WH_DNA-bd_sf"/>
</dbReference>